<evidence type="ECO:0000313" key="1">
    <source>
        <dbReference type="EMBL" id="KAG2610965.1"/>
    </source>
</evidence>
<protein>
    <submittedName>
        <fullName evidence="1">Uncharacterized protein</fullName>
    </submittedName>
</protein>
<accession>A0A8T0TPI7</accession>
<dbReference type="EMBL" id="CM029043">
    <property type="protein sequence ID" value="KAG2610965.1"/>
    <property type="molecule type" value="Genomic_DNA"/>
</dbReference>
<evidence type="ECO:0000313" key="2">
    <source>
        <dbReference type="Proteomes" id="UP000823388"/>
    </source>
</evidence>
<sequence>MPALFPLLYYSFRKIKLPTLGAAGPHQEWQMVSLQLRLRSNDHGTILTAVETKQCQLTDAVVGKWVSGSNGLAERVELACLMKLASWATFFRGLLPVEE</sequence>
<dbReference type="AlphaFoldDB" id="A0A8T0TPI7"/>
<gene>
    <name evidence="1" type="ORF">PVAP13_4KG221405</name>
</gene>
<keyword evidence="2" id="KW-1185">Reference proteome</keyword>
<reference evidence="1" key="1">
    <citation type="submission" date="2020-05" db="EMBL/GenBank/DDBJ databases">
        <title>WGS assembly of Panicum virgatum.</title>
        <authorList>
            <person name="Lovell J.T."/>
            <person name="Jenkins J."/>
            <person name="Shu S."/>
            <person name="Juenger T.E."/>
            <person name="Schmutz J."/>
        </authorList>
    </citation>
    <scope>NUCLEOTIDE SEQUENCE</scope>
    <source>
        <strain evidence="1">AP13</strain>
    </source>
</reference>
<name>A0A8T0TPI7_PANVG</name>
<proteinExistence type="predicted"/>
<comment type="caution">
    <text evidence="1">The sequence shown here is derived from an EMBL/GenBank/DDBJ whole genome shotgun (WGS) entry which is preliminary data.</text>
</comment>
<organism evidence="1 2">
    <name type="scientific">Panicum virgatum</name>
    <name type="common">Blackwell switchgrass</name>
    <dbReference type="NCBI Taxonomy" id="38727"/>
    <lineage>
        <taxon>Eukaryota</taxon>
        <taxon>Viridiplantae</taxon>
        <taxon>Streptophyta</taxon>
        <taxon>Embryophyta</taxon>
        <taxon>Tracheophyta</taxon>
        <taxon>Spermatophyta</taxon>
        <taxon>Magnoliopsida</taxon>
        <taxon>Liliopsida</taxon>
        <taxon>Poales</taxon>
        <taxon>Poaceae</taxon>
        <taxon>PACMAD clade</taxon>
        <taxon>Panicoideae</taxon>
        <taxon>Panicodae</taxon>
        <taxon>Paniceae</taxon>
        <taxon>Panicinae</taxon>
        <taxon>Panicum</taxon>
        <taxon>Panicum sect. Hiantes</taxon>
    </lineage>
</organism>
<dbReference type="Proteomes" id="UP000823388">
    <property type="component" value="Chromosome 4K"/>
</dbReference>